<evidence type="ECO:0000259" key="1">
    <source>
        <dbReference type="PROSITE" id="PS51186"/>
    </source>
</evidence>
<name>A0A6G1U3P9_9BACT</name>
<dbReference type="InterPro" id="IPR000182">
    <property type="entry name" value="GNAT_dom"/>
</dbReference>
<dbReference type="OrthoDB" id="9796381at2"/>
<dbReference type="PROSITE" id="PS51186">
    <property type="entry name" value="GNAT"/>
    <property type="match status" value="1"/>
</dbReference>
<dbReference type="Proteomes" id="UP000480425">
    <property type="component" value="Unassembled WGS sequence"/>
</dbReference>
<protein>
    <submittedName>
        <fullName evidence="2">GNAT family N-acetyltransferase</fullName>
    </submittedName>
</protein>
<evidence type="ECO:0000313" key="2">
    <source>
        <dbReference type="EMBL" id="MQN82192.1"/>
    </source>
</evidence>
<comment type="caution">
    <text evidence="2">The sequence shown here is derived from an EMBL/GenBank/DDBJ whole genome shotgun (WGS) entry which is preliminary data.</text>
</comment>
<dbReference type="SUPFAM" id="SSF55729">
    <property type="entry name" value="Acyl-CoA N-acyltransferases (Nat)"/>
    <property type="match status" value="1"/>
</dbReference>
<evidence type="ECO:0000313" key="3">
    <source>
        <dbReference type="Proteomes" id="UP000480425"/>
    </source>
</evidence>
<proteinExistence type="predicted"/>
<dbReference type="Pfam" id="PF00583">
    <property type="entry name" value="Acetyltransf_1"/>
    <property type="match status" value="1"/>
</dbReference>
<reference evidence="2 3" key="1">
    <citation type="submission" date="2019-09" db="EMBL/GenBank/DDBJ databases">
        <title>Distinct polysaccharide growth profiles of human intestinal Prevotella copri isolates.</title>
        <authorList>
            <person name="Fehlner-Peach H."/>
            <person name="Magnabosco C."/>
            <person name="Raghavan V."/>
            <person name="Scher J.U."/>
            <person name="Tett A."/>
            <person name="Cox L.M."/>
            <person name="Gottsegen C."/>
            <person name="Watters A."/>
            <person name="Wiltshire- Gordon J.D."/>
            <person name="Segata N."/>
            <person name="Bonneau R."/>
            <person name="Littman D.R."/>
        </authorList>
    </citation>
    <scope>NUCLEOTIDE SEQUENCE [LARGE SCALE GENOMIC DNA]</scope>
    <source>
        <strain evidence="3">iA622</strain>
    </source>
</reference>
<dbReference type="Gene3D" id="3.40.630.30">
    <property type="match status" value="1"/>
</dbReference>
<gene>
    <name evidence="2" type="ORF">F7D73_14850</name>
</gene>
<dbReference type="EMBL" id="VZCB01000101">
    <property type="protein sequence ID" value="MQN82192.1"/>
    <property type="molecule type" value="Genomic_DNA"/>
</dbReference>
<dbReference type="InterPro" id="IPR016181">
    <property type="entry name" value="Acyl_CoA_acyltransferase"/>
</dbReference>
<keyword evidence="2" id="KW-0808">Transferase</keyword>
<accession>A0A6G1U3P9</accession>
<feature type="domain" description="N-acetyltransferase" evidence="1">
    <location>
        <begin position="3"/>
        <end position="165"/>
    </location>
</feature>
<organism evidence="2 3">
    <name type="scientific">Segatella copri</name>
    <dbReference type="NCBI Taxonomy" id="165179"/>
    <lineage>
        <taxon>Bacteria</taxon>
        <taxon>Pseudomonadati</taxon>
        <taxon>Bacteroidota</taxon>
        <taxon>Bacteroidia</taxon>
        <taxon>Bacteroidales</taxon>
        <taxon>Prevotellaceae</taxon>
        <taxon>Segatella</taxon>
    </lineage>
</organism>
<sequence length="173" mass="19895">MKTDFRPAYKKDFEACWNVIDQARKLMIASGRHQWTNDYPSVKDIQNDIDNGNAFVITVDDQVAVYGAVMLNGEPQYDFLKGEWLTNGDYYVIHRFATLPMFQREGLARIFIDKVNSLCEVEKVPSIKVDTNHDNLPMINLLSSMGFCICGQVNYGTRGMRFAFEKTTMEIEK</sequence>
<dbReference type="AlphaFoldDB" id="A0A6G1U3P9"/>
<dbReference type="GO" id="GO:0016747">
    <property type="term" value="F:acyltransferase activity, transferring groups other than amino-acyl groups"/>
    <property type="evidence" value="ECO:0007669"/>
    <property type="project" value="InterPro"/>
</dbReference>
<dbReference type="RefSeq" id="WP_153125955.1">
    <property type="nucleotide sequence ID" value="NZ_CP152352.1"/>
</dbReference>